<keyword evidence="1" id="KW-1133">Transmembrane helix</keyword>
<reference evidence="2 3" key="1">
    <citation type="submission" date="2016-05" db="EMBL/GenBank/DDBJ databases">
        <title>Genome sequencing reveals origins of a unique bacterial endosymbiosis in the earliest lineages of terrestrial Fungi.</title>
        <authorList>
            <consortium name="DOE Joint Genome Institute"/>
            <person name="Uehling J."/>
            <person name="Gryganskyi A."/>
            <person name="Hameed K."/>
            <person name="Tschaplinski T."/>
            <person name="Misztal P."/>
            <person name="Wu S."/>
            <person name="Desiro A."/>
            <person name="Vande Pol N."/>
            <person name="Du Z.-Y."/>
            <person name="Zienkiewicz A."/>
            <person name="Zienkiewicz K."/>
            <person name="Morin E."/>
            <person name="Tisserant E."/>
            <person name="Splivallo R."/>
            <person name="Hainaut M."/>
            <person name="Henrissat B."/>
            <person name="Ohm R."/>
            <person name="Kuo A."/>
            <person name="Yan J."/>
            <person name="Lipzen A."/>
            <person name="Nolan M."/>
            <person name="Labutti K."/>
            <person name="Barry K."/>
            <person name="Goldstein A."/>
            <person name="Labbe J."/>
            <person name="Schadt C."/>
            <person name="Tuskan G."/>
            <person name="Grigoriev I."/>
            <person name="Martin F."/>
            <person name="Vilgalys R."/>
            <person name="Bonito G."/>
        </authorList>
    </citation>
    <scope>NUCLEOTIDE SEQUENCE [LARGE SCALE GENOMIC DNA]</scope>
    <source>
        <strain evidence="2 3">AG-77</strain>
    </source>
</reference>
<evidence type="ECO:0000256" key="1">
    <source>
        <dbReference type="SAM" id="Phobius"/>
    </source>
</evidence>
<keyword evidence="1" id="KW-0812">Transmembrane</keyword>
<accession>A0A197K1U8</accession>
<sequence length="141" mass="16529">MWELKQRRETKVDNYANNNNASSNCFFFLMHSPIHCLLLHVVELWKRPICLFSFFFFSFLFIFFSFCSSYHVHSMLALSVHLCRLLPLQMLTTLNGRCEGLLPLTSPVIPNVPCCKLRFFGFLFFFFSLSVSFTFATNLNL</sequence>
<gene>
    <name evidence="2" type="ORF">K457DRAFT_1214728</name>
</gene>
<evidence type="ECO:0000313" key="2">
    <source>
        <dbReference type="EMBL" id="OAQ31587.1"/>
    </source>
</evidence>
<name>A0A197K1U8_9FUNG</name>
<organism evidence="2 3">
    <name type="scientific">Linnemannia elongata AG-77</name>
    <dbReference type="NCBI Taxonomy" id="1314771"/>
    <lineage>
        <taxon>Eukaryota</taxon>
        <taxon>Fungi</taxon>
        <taxon>Fungi incertae sedis</taxon>
        <taxon>Mucoromycota</taxon>
        <taxon>Mortierellomycotina</taxon>
        <taxon>Mortierellomycetes</taxon>
        <taxon>Mortierellales</taxon>
        <taxon>Mortierellaceae</taxon>
        <taxon>Linnemannia</taxon>
    </lineage>
</organism>
<keyword evidence="3" id="KW-1185">Reference proteome</keyword>
<dbReference type="Proteomes" id="UP000078512">
    <property type="component" value="Unassembled WGS sequence"/>
</dbReference>
<keyword evidence="1" id="KW-0472">Membrane</keyword>
<feature type="transmembrane region" description="Helical" evidence="1">
    <location>
        <begin position="49"/>
        <end position="72"/>
    </location>
</feature>
<feature type="transmembrane region" description="Helical" evidence="1">
    <location>
        <begin position="119"/>
        <end position="139"/>
    </location>
</feature>
<evidence type="ECO:0000313" key="3">
    <source>
        <dbReference type="Proteomes" id="UP000078512"/>
    </source>
</evidence>
<dbReference type="AlphaFoldDB" id="A0A197K1U8"/>
<dbReference type="EMBL" id="KV442029">
    <property type="protein sequence ID" value="OAQ31587.1"/>
    <property type="molecule type" value="Genomic_DNA"/>
</dbReference>
<proteinExistence type="predicted"/>
<protein>
    <submittedName>
        <fullName evidence="2">Uncharacterized protein</fullName>
    </submittedName>
</protein>